<name>E4RS96_LEAB4</name>
<accession>E4RS96</accession>
<gene>
    <name evidence="1" type="ordered locus">Lbys_1018</name>
</gene>
<reference evidence="1 2" key="2">
    <citation type="journal article" date="2011" name="Stand. Genomic Sci.">
        <title>Complete genome sequence of Leadbetterella byssophila type strain (4M15).</title>
        <authorList>
            <person name="Abt B."/>
            <person name="Teshima H."/>
            <person name="Lucas S."/>
            <person name="Lapidus A."/>
            <person name="Del Rio T.G."/>
            <person name="Nolan M."/>
            <person name="Tice H."/>
            <person name="Cheng J.F."/>
            <person name="Pitluck S."/>
            <person name="Liolios K."/>
            <person name="Pagani I."/>
            <person name="Ivanova N."/>
            <person name="Mavromatis K."/>
            <person name="Pati A."/>
            <person name="Tapia R."/>
            <person name="Han C."/>
            <person name="Goodwin L."/>
            <person name="Chen A."/>
            <person name="Palaniappan K."/>
            <person name="Land M."/>
            <person name="Hauser L."/>
            <person name="Chang Y.J."/>
            <person name="Jeffries C.D."/>
            <person name="Rohde M."/>
            <person name="Goker M."/>
            <person name="Tindall B.J."/>
            <person name="Detter J.C."/>
            <person name="Woyke T."/>
            <person name="Bristow J."/>
            <person name="Eisen J.A."/>
            <person name="Markowitz V."/>
            <person name="Hugenholtz P."/>
            <person name="Klenk H.P."/>
            <person name="Kyrpides N.C."/>
        </authorList>
    </citation>
    <scope>NUCLEOTIDE SEQUENCE [LARGE SCALE GENOMIC DNA]</scope>
    <source>
        <strain evidence="2">DSM 17132 / JCM 16389 / KACC 11308 / NBRC 106382 / 4M15</strain>
    </source>
</reference>
<dbReference type="KEGG" id="lby:Lbys_1018"/>
<sequence>MKKYALLILLCCVTLLLGVMVYHTAYQHTVAASENKQSSEITQVSETNWAETTKEKAREGGKSLAHYLFSLIYK</sequence>
<dbReference type="HOGENOM" id="CLU_2683303_0_0_10"/>
<evidence type="ECO:0000313" key="1">
    <source>
        <dbReference type="EMBL" id="ADQ16748.1"/>
    </source>
</evidence>
<evidence type="ECO:0000313" key="2">
    <source>
        <dbReference type="Proteomes" id="UP000007435"/>
    </source>
</evidence>
<dbReference type="STRING" id="649349.Lbys_1018"/>
<proteinExistence type="predicted"/>
<dbReference type="RefSeq" id="WP_013407799.1">
    <property type="nucleotide sequence ID" value="NC_014655.1"/>
</dbReference>
<organism evidence="1 2">
    <name type="scientific">Leadbetterella byssophila (strain DSM 17132 / JCM 16389 / KACC 11308 / NBRC 106382 / 4M15)</name>
    <dbReference type="NCBI Taxonomy" id="649349"/>
    <lineage>
        <taxon>Bacteria</taxon>
        <taxon>Pseudomonadati</taxon>
        <taxon>Bacteroidota</taxon>
        <taxon>Cytophagia</taxon>
        <taxon>Cytophagales</taxon>
        <taxon>Leadbetterellaceae</taxon>
        <taxon>Leadbetterella</taxon>
    </lineage>
</organism>
<dbReference type="AlphaFoldDB" id="E4RS96"/>
<dbReference type="EMBL" id="CP002305">
    <property type="protein sequence ID" value="ADQ16748.1"/>
    <property type="molecule type" value="Genomic_DNA"/>
</dbReference>
<dbReference type="Proteomes" id="UP000007435">
    <property type="component" value="Chromosome"/>
</dbReference>
<reference key="1">
    <citation type="submission" date="2010-11" db="EMBL/GenBank/DDBJ databases">
        <title>The complete genome of Leadbetterella byssophila DSM 17132.</title>
        <authorList>
            <consortium name="US DOE Joint Genome Institute (JGI-PGF)"/>
            <person name="Lucas S."/>
            <person name="Copeland A."/>
            <person name="Lapidus A."/>
            <person name="Glavina del Rio T."/>
            <person name="Dalin E."/>
            <person name="Tice H."/>
            <person name="Bruce D."/>
            <person name="Goodwin L."/>
            <person name="Pitluck S."/>
            <person name="Kyrpides N."/>
            <person name="Mavromatis K."/>
            <person name="Ivanova N."/>
            <person name="Teshima H."/>
            <person name="Brettin T."/>
            <person name="Detter J.C."/>
            <person name="Han C."/>
            <person name="Tapia R."/>
            <person name="Land M."/>
            <person name="Hauser L."/>
            <person name="Markowitz V."/>
            <person name="Cheng J.-F."/>
            <person name="Hugenholtz P."/>
            <person name="Woyke T."/>
            <person name="Wu D."/>
            <person name="Tindall B."/>
            <person name="Pomrenke H.G."/>
            <person name="Brambilla E."/>
            <person name="Klenk H.-P."/>
            <person name="Eisen J.A."/>
        </authorList>
    </citation>
    <scope>NUCLEOTIDE SEQUENCE [LARGE SCALE GENOMIC DNA]</scope>
    <source>
        <strain>DSM 17132</strain>
    </source>
</reference>
<protein>
    <submittedName>
        <fullName evidence="1">Uncharacterized protein</fullName>
    </submittedName>
</protein>
<keyword evidence="2" id="KW-1185">Reference proteome</keyword>